<accession>A0ABS7S8C2</accession>
<dbReference type="PANTHER" id="PTHR34295">
    <property type="entry name" value="BIOTIN TRANSPORTER BIOY"/>
    <property type="match status" value="1"/>
</dbReference>
<proteinExistence type="inferred from homology"/>
<dbReference type="RefSeq" id="WP_223403392.1">
    <property type="nucleotide sequence ID" value="NZ_JAGSHT010000004.1"/>
</dbReference>
<feature type="transmembrane region" description="Helical" evidence="3">
    <location>
        <begin position="78"/>
        <end position="97"/>
    </location>
</feature>
<organism evidence="4 5">
    <name type="scientific">Occultella gossypii</name>
    <dbReference type="NCBI Taxonomy" id="2800820"/>
    <lineage>
        <taxon>Bacteria</taxon>
        <taxon>Bacillati</taxon>
        <taxon>Actinomycetota</taxon>
        <taxon>Actinomycetes</taxon>
        <taxon>Micrococcales</taxon>
        <taxon>Ruaniaceae</taxon>
        <taxon>Occultella</taxon>
    </lineage>
</organism>
<feature type="transmembrane region" description="Helical" evidence="3">
    <location>
        <begin position="103"/>
        <end position="121"/>
    </location>
</feature>
<evidence type="ECO:0000256" key="3">
    <source>
        <dbReference type="SAM" id="Phobius"/>
    </source>
</evidence>
<comment type="subcellular location">
    <subcellularLocation>
        <location evidence="2">Cell membrane</location>
        <topology evidence="2">Multi-pass membrane protein</topology>
    </subcellularLocation>
</comment>
<feature type="transmembrane region" description="Helical" evidence="3">
    <location>
        <begin position="47"/>
        <end position="66"/>
    </location>
</feature>
<dbReference type="Pfam" id="PF02632">
    <property type="entry name" value="BioY"/>
    <property type="match status" value="1"/>
</dbReference>
<keyword evidence="2" id="KW-0813">Transport</keyword>
<keyword evidence="3" id="KW-1133">Transmembrane helix</keyword>
<protein>
    <recommendedName>
        <fullName evidence="2">Biotin transporter</fullName>
    </recommendedName>
</protein>
<evidence type="ECO:0000256" key="2">
    <source>
        <dbReference type="PIRNR" id="PIRNR016661"/>
    </source>
</evidence>
<dbReference type="PANTHER" id="PTHR34295:SF1">
    <property type="entry name" value="BIOTIN TRANSPORTER BIOY"/>
    <property type="match status" value="1"/>
</dbReference>
<dbReference type="EMBL" id="JAGSHT010000004">
    <property type="protein sequence ID" value="MBZ2195443.1"/>
    <property type="molecule type" value="Genomic_DNA"/>
</dbReference>
<feature type="transmembrane region" description="Helical" evidence="3">
    <location>
        <begin position="23"/>
        <end position="41"/>
    </location>
</feature>
<gene>
    <name evidence="4" type="ORF">KCQ71_04720</name>
</gene>
<keyword evidence="3" id="KW-0812">Transmembrane</keyword>
<feature type="transmembrane region" description="Helical" evidence="3">
    <location>
        <begin position="133"/>
        <end position="155"/>
    </location>
</feature>
<dbReference type="Gene3D" id="1.10.1760.20">
    <property type="match status" value="1"/>
</dbReference>
<reference evidence="4 5" key="1">
    <citation type="submission" date="2021-04" db="EMBL/GenBank/DDBJ databases">
        <title>Ruania sp. nov., isolated from sandy soil of mangrove forest.</title>
        <authorList>
            <person name="Ge X."/>
            <person name="Huang R."/>
            <person name="Liu W."/>
        </authorList>
    </citation>
    <scope>NUCLEOTIDE SEQUENCE [LARGE SCALE GENOMIC DNA]</scope>
    <source>
        <strain evidence="4 5">N2-46</strain>
    </source>
</reference>
<dbReference type="InterPro" id="IPR003784">
    <property type="entry name" value="BioY"/>
</dbReference>
<comment type="caution">
    <text evidence="4">The sequence shown here is derived from an EMBL/GenBank/DDBJ whole genome shotgun (WGS) entry which is preliminary data.</text>
</comment>
<comment type="similarity">
    <text evidence="1 2">Belongs to the BioY family.</text>
</comment>
<keyword evidence="5" id="KW-1185">Reference proteome</keyword>
<evidence type="ECO:0000313" key="5">
    <source>
        <dbReference type="Proteomes" id="UP000826651"/>
    </source>
</evidence>
<keyword evidence="2 3" id="KW-0472">Membrane</keyword>
<sequence>MTVLSPAVRRAPLVDHIVISRSLATDVVLVLAGVTLVALLARVEVPLWPVPISGQTLGVMLVGASLGARRATAALTSYLLLGLAGLPVFAGGTGGLLSVTKPSFGFIIGFIFAAAFIGWLAERRWDERPLLSIAGFFGASIIPFLVGVPYMGAVLASLGLAHDPRTLIELGVTPFIVGGVIKWVIAAATMPLAWRVVRAFDRAGKP</sequence>
<evidence type="ECO:0000313" key="4">
    <source>
        <dbReference type="EMBL" id="MBZ2195443.1"/>
    </source>
</evidence>
<dbReference type="PIRSF" id="PIRSF016661">
    <property type="entry name" value="BioY"/>
    <property type="match status" value="1"/>
</dbReference>
<name>A0ABS7S8C2_9MICO</name>
<keyword evidence="2" id="KW-1003">Cell membrane</keyword>
<dbReference type="Proteomes" id="UP000826651">
    <property type="component" value="Unassembled WGS sequence"/>
</dbReference>
<evidence type="ECO:0000256" key="1">
    <source>
        <dbReference type="ARBA" id="ARBA00010692"/>
    </source>
</evidence>
<feature type="transmembrane region" description="Helical" evidence="3">
    <location>
        <begin position="175"/>
        <end position="197"/>
    </location>
</feature>